<keyword evidence="3" id="KW-0808">Transferase</keyword>
<accession>A0A8T3B652</accession>
<dbReference type="InterPro" id="IPR004263">
    <property type="entry name" value="Exostosin"/>
</dbReference>
<keyword evidence="4" id="KW-0735">Signal-anchor</keyword>
<comment type="caution">
    <text evidence="8">The sequence shown here is derived from an EMBL/GenBank/DDBJ whole genome shotgun (WGS) entry which is preliminary data.</text>
</comment>
<proteinExistence type="inferred from homology"/>
<gene>
    <name evidence="8" type="ORF">KFK09_015484</name>
</gene>
<dbReference type="Pfam" id="PF03016">
    <property type="entry name" value="Exostosin_GT47"/>
    <property type="match status" value="1"/>
</dbReference>
<keyword evidence="5" id="KW-0333">Golgi apparatus</keyword>
<dbReference type="OrthoDB" id="1924787at2759"/>
<evidence type="ECO:0000256" key="6">
    <source>
        <dbReference type="SAM" id="MobiDB-lite"/>
    </source>
</evidence>
<feature type="domain" description="Exostosin GT47" evidence="7">
    <location>
        <begin position="122"/>
        <end position="420"/>
    </location>
</feature>
<evidence type="ECO:0000313" key="8">
    <source>
        <dbReference type="EMBL" id="KAI0504532.1"/>
    </source>
</evidence>
<protein>
    <recommendedName>
        <fullName evidence="7">Exostosin GT47 domain-containing protein</fullName>
    </recommendedName>
</protein>
<keyword evidence="4" id="KW-0812">Transmembrane</keyword>
<reference evidence="8" key="1">
    <citation type="journal article" date="2022" name="Front. Genet.">
        <title>Chromosome-Scale Assembly of the Dendrobium nobile Genome Provides Insights Into the Molecular Mechanism of the Biosynthesis of the Medicinal Active Ingredient of Dendrobium.</title>
        <authorList>
            <person name="Xu Q."/>
            <person name="Niu S.-C."/>
            <person name="Li K.-L."/>
            <person name="Zheng P.-J."/>
            <person name="Zhang X.-J."/>
            <person name="Jia Y."/>
            <person name="Liu Y."/>
            <person name="Niu Y.-X."/>
            <person name="Yu L.-H."/>
            <person name="Chen D.-F."/>
            <person name="Zhang G.-Q."/>
        </authorList>
    </citation>
    <scope>NUCLEOTIDE SEQUENCE</scope>
    <source>
        <tissue evidence="8">Leaf</tissue>
    </source>
</reference>
<evidence type="ECO:0000256" key="3">
    <source>
        <dbReference type="ARBA" id="ARBA00022676"/>
    </source>
</evidence>
<keyword evidence="3" id="KW-0328">Glycosyltransferase</keyword>
<keyword evidence="9" id="KW-1185">Reference proteome</keyword>
<organism evidence="8 9">
    <name type="scientific">Dendrobium nobile</name>
    <name type="common">Orchid</name>
    <dbReference type="NCBI Taxonomy" id="94219"/>
    <lineage>
        <taxon>Eukaryota</taxon>
        <taxon>Viridiplantae</taxon>
        <taxon>Streptophyta</taxon>
        <taxon>Embryophyta</taxon>
        <taxon>Tracheophyta</taxon>
        <taxon>Spermatophyta</taxon>
        <taxon>Magnoliopsida</taxon>
        <taxon>Liliopsida</taxon>
        <taxon>Asparagales</taxon>
        <taxon>Orchidaceae</taxon>
        <taxon>Epidendroideae</taxon>
        <taxon>Malaxideae</taxon>
        <taxon>Dendrobiinae</taxon>
        <taxon>Dendrobium</taxon>
    </lineage>
</organism>
<evidence type="ECO:0000259" key="7">
    <source>
        <dbReference type="Pfam" id="PF03016"/>
    </source>
</evidence>
<evidence type="ECO:0000256" key="4">
    <source>
        <dbReference type="ARBA" id="ARBA00022968"/>
    </source>
</evidence>
<dbReference type="GO" id="GO:0016757">
    <property type="term" value="F:glycosyltransferase activity"/>
    <property type="evidence" value="ECO:0007669"/>
    <property type="project" value="UniProtKB-KW"/>
</dbReference>
<evidence type="ECO:0000256" key="1">
    <source>
        <dbReference type="ARBA" id="ARBA00004323"/>
    </source>
</evidence>
<dbReference type="AlphaFoldDB" id="A0A8T3B652"/>
<dbReference type="InterPro" id="IPR040911">
    <property type="entry name" value="Exostosin_GT47"/>
</dbReference>
<dbReference type="EMBL" id="JAGYWB010000011">
    <property type="protein sequence ID" value="KAI0504532.1"/>
    <property type="molecule type" value="Genomic_DNA"/>
</dbReference>
<comment type="similarity">
    <text evidence="2">Belongs to the glycosyltransferase 47 family.</text>
</comment>
<feature type="compositionally biased region" description="Polar residues" evidence="6">
    <location>
        <begin position="55"/>
        <end position="64"/>
    </location>
</feature>
<evidence type="ECO:0000256" key="5">
    <source>
        <dbReference type="ARBA" id="ARBA00023034"/>
    </source>
</evidence>
<feature type="region of interest" description="Disordered" evidence="6">
    <location>
        <begin position="55"/>
        <end position="76"/>
    </location>
</feature>
<dbReference type="PANTHER" id="PTHR11062">
    <property type="entry name" value="EXOSTOSIN HEPARAN SULFATE GLYCOSYLTRANSFERASE -RELATED"/>
    <property type="match status" value="1"/>
</dbReference>
<dbReference type="GO" id="GO:0000139">
    <property type="term" value="C:Golgi membrane"/>
    <property type="evidence" value="ECO:0007669"/>
    <property type="project" value="UniProtKB-SubCell"/>
</dbReference>
<sequence>MGYFCSSWFQTLFLIPLLLLIPTALLLTLPPISPSPVTLSSAAFRLLPLRRSPESTALASSATTPMKRLANPGPENELEAELSRARASIRRATAGRRNFSGVFSRPRVYRNPAAFYQSYLEMEKRFRVYVYSEGEAPLVHAGPCKNIYTTEGRFISELEMMRPGEYSGGGAASSRMFRTEDPRRAHAFFLPFSVAQLVRYVYRPNTYDHVPIRRFVSDYVNVVASKHPYWNRTAAADHFMLSCHDWGPHASRANPLLYKNAIRALCNANTSEGFRPRKDVSIPEINLVSGDMPPEFLSPSPPESSPRRLLAFFAGGVHGPVRPILLRHWKGRDPDLEVHEYLPPGADAYYSYMRRSRFCLCPSGYEVASPRVVEAIYAGCIPVIISNGYVLPFSDVLKWKEFSVMVAVEDIPRLKEVLMAVGEEEVMRLMAGVRAVRHHFVLNHPPKRFDAFHMILHSVWLRRLNIKVA</sequence>
<dbReference type="PANTHER" id="PTHR11062:SF337">
    <property type="entry name" value="OS04G0109900 PROTEIN"/>
    <property type="match status" value="1"/>
</dbReference>
<comment type="subcellular location">
    <subcellularLocation>
        <location evidence="1">Golgi apparatus membrane</location>
        <topology evidence="1">Single-pass type II membrane protein</topology>
    </subcellularLocation>
</comment>
<dbReference type="Gene3D" id="3.40.50.2000">
    <property type="entry name" value="Glycogen Phosphorylase B"/>
    <property type="match status" value="1"/>
</dbReference>
<evidence type="ECO:0000256" key="2">
    <source>
        <dbReference type="ARBA" id="ARBA00010271"/>
    </source>
</evidence>
<evidence type="ECO:0000313" key="9">
    <source>
        <dbReference type="Proteomes" id="UP000829196"/>
    </source>
</evidence>
<dbReference type="Proteomes" id="UP000829196">
    <property type="component" value="Unassembled WGS sequence"/>
</dbReference>
<name>A0A8T3B652_DENNO</name>